<dbReference type="RefSeq" id="XP_008081067.1">
    <property type="nucleotide sequence ID" value="XM_008082876.1"/>
</dbReference>
<evidence type="ECO:0000256" key="5">
    <source>
        <dbReference type="ARBA" id="ARBA00023242"/>
    </source>
</evidence>
<protein>
    <submittedName>
        <fullName evidence="8">Indole-diterpene biosynthesis protein PaxU</fullName>
    </submittedName>
</protein>
<comment type="subcellular location">
    <subcellularLocation>
        <location evidence="6">Nucleus outer membrane</location>
        <topology evidence="6">Single-pass membrane protein</topology>
    </subcellularLocation>
</comment>
<organism evidence="8 9">
    <name type="scientific">Glarea lozoyensis (strain ATCC 20868 / MF5171)</name>
    <dbReference type="NCBI Taxonomy" id="1116229"/>
    <lineage>
        <taxon>Eukaryota</taxon>
        <taxon>Fungi</taxon>
        <taxon>Dikarya</taxon>
        <taxon>Ascomycota</taxon>
        <taxon>Pezizomycotina</taxon>
        <taxon>Leotiomycetes</taxon>
        <taxon>Helotiales</taxon>
        <taxon>Helotiaceae</taxon>
        <taxon>Glarea</taxon>
    </lineage>
</organism>
<dbReference type="HOGENOM" id="CLU_036503_0_0_1"/>
<dbReference type="Pfam" id="PF05705">
    <property type="entry name" value="DUF829"/>
    <property type="match status" value="1"/>
</dbReference>
<keyword evidence="9" id="KW-1185">Reference proteome</keyword>
<evidence type="ECO:0000256" key="7">
    <source>
        <dbReference type="SAM" id="Phobius"/>
    </source>
</evidence>
<keyword evidence="5" id="KW-0539">Nucleus</keyword>
<sequence length="277" mass="31445">MATNTEPPKLEFTWLNPILSIYTPPPTEAPIHHSHPTTIIFCAWMGVSSRSRYLNSFYQHYHTLYPNARIISVRSQTGFFAFTSTSARLRLHEPIIAAIESDPAPAENRKIIAHVMSNGGALGFADICQLYKEKTGNKLNVGNVVFDSGPGEYTLGSAFHAFSQAFPKGLLWYPTAIFMWLVLVILGRTMFGPGPRLKSSNERLNDLNCVNENQRRLYMYSEVDRSVDWRSVVRHAKEAREKGVKSTLMKSEGSKHVQLMMRDPEKYWNIVWGFSVT</sequence>
<gene>
    <name evidence="8" type="ORF">GLAREA_12094</name>
</gene>
<dbReference type="OMA" id="MDSCPGY"/>
<reference evidence="8 9" key="1">
    <citation type="journal article" date="2013" name="BMC Genomics">
        <title>Genomics-driven discovery of the pneumocandin biosynthetic gene cluster in the fungus Glarea lozoyensis.</title>
        <authorList>
            <person name="Chen L."/>
            <person name="Yue Q."/>
            <person name="Zhang X."/>
            <person name="Xiang M."/>
            <person name="Wang C."/>
            <person name="Li S."/>
            <person name="Che Y."/>
            <person name="Ortiz-Lopez F.J."/>
            <person name="Bills G.F."/>
            <person name="Liu X."/>
            <person name="An Z."/>
        </authorList>
    </citation>
    <scope>NUCLEOTIDE SEQUENCE [LARGE SCALE GENOMIC DNA]</scope>
    <source>
        <strain evidence="9">ATCC 20868 / MF5171</strain>
    </source>
</reference>
<evidence type="ECO:0000313" key="9">
    <source>
        <dbReference type="Proteomes" id="UP000016922"/>
    </source>
</evidence>
<dbReference type="eggNOG" id="KOG2521">
    <property type="taxonomic scope" value="Eukaryota"/>
</dbReference>
<dbReference type="GeneID" id="19471135"/>
<dbReference type="PANTHER" id="PTHR12265">
    <property type="entry name" value="TRANSMEMBRANE PROTEIN 53"/>
    <property type="match status" value="1"/>
</dbReference>
<dbReference type="KEGG" id="glz:GLAREA_12094"/>
<dbReference type="InterPro" id="IPR029058">
    <property type="entry name" value="AB_hydrolase_fold"/>
</dbReference>
<comment type="similarity">
    <text evidence="1">Belongs to the TMEM53 family.</text>
</comment>
<evidence type="ECO:0000256" key="2">
    <source>
        <dbReference type="ARBA" id="ARBA00022692"/>
    </source>
</evidence>
<keyword evidence="4 7" id="KW-0472">Membrane</keyword>
<accession>S3D0F1</accession>
<keyword evidence="3 7" id="KW-1133">Transmembrane helix</keyword>
<dbReference type="OrthoDB" id="77878at2759"/>
<dbReference type="PANTHER" id="PTHR12265:SF30">
    <property type="entry name" value="TRANSMEMBRANE PROTEIN 53"/>
    <property type="match status" value="1"/>
</dbReference>
<evidence type="ECO:0000256" key="1">
    <source>
        <dbReference type="ARBA" id="ARBA00007387"/>
    </source>
</evidence>
<dbReference type="SUPFAM" id="SSF53474">
    <property type="entry name" value="alpha/beta-Hydrolases"/>
    <property type="match status" value="1"/>
</dbReference>
<evidence type="ECO:0000256" key="3">
    <source>
        <dbReference type="ARBA" id="ARBA00022989"/>
    </source>
</evidence>
<dbReference type="GO" id="GO:0005640">
    <property type="term" value="C:nuclear outer membrane"/>
    <property type="evidence" value="ECO:0007669"/>
    <property type="project" value="UniProtKB-SubCell"/>
</dbReference>
<evidence type="ECO:0000256" key="6">
    <source>
        <dbReference type="ARBA" id="ARBA00034303"/>
    </source>
</evidence>
<dbReference type="InterPro" id="IPR008547">
    <property type="entry name" value="DUF829_TMEM53"/>
</dbReference>
<feature type="transmembrane region" description="Helical" evidence="7">
    <location>
        <begin position="170"/>
        <end position="191"/>
    </location>
</feature>
<evidence type="ECO:0000313" key="8">
    <source>
        <dbReference type="EMBL" id="EPE32012.1"/>
    </source>
</evidence>
<dbReference type="Proteomes" id="UP000016922">
    <property type="component" value="Unassembled WGS sequence"/>
</dbReference>
<keyword evidence="2 7" id="KW-0812">Transmembrane</keyword>
<name>S3D0F1_GLAL2</name>
<dbReference type="AlphaFoldDB" id="S3D0F1"/>
<dbReference type="EMBL" id="KE145360">
    <property type="protein sequence ID" value="EPE32012.1"/>
    <property type="molecule type" value="Genomic_DNA"/>
</dbReference>
<proteinExistence type="inferred from homology"/>
<evidence type="ECO:0000256" key="4">
    <source>
        <dbReference type="ARBA" id="ARBA00023136"/>
    </source>
</evidence>